<dbReference type="GeneID" id="94172473"/>
<accession>A0A836HIP2</accession>
<proteinExistence type="predicted"/>
<evidence type="ECO:0008006" key="3">
    <source>
        <dbReference type="Google" id="ProtNLM"/>
    </source>
</evidence>
<dbReference type="Proteomes" id="UP000674179">
    <property type="component" value="Chromosome 25"/>
</dbReference>
<dbReference type="InterPro" id="IPR036420">
    <property type="entry name" value="BRCT_dom_sf"/>
</dbReference>
<dbReference type="KEGG" id="lenr:94172473"/>
<gene>
    <name evidence="1" type="ORF">CUR178_05270</name>
</gene>
<dbReference type="EMBL" id="JAFHKP010000025">
    <property type="protein sequence ID" value="KAG5477565.1"/>
    <property type="molecule type" value="Genomic_DNA"/>
</dbReference>
<reference evidence="1 2" key="1">
    <citation type="submission" date="2021-02" db="EMBL/GenBank/DDBJ databases">
        <title>Leishmania (Mundinia) enrietti genome sequencing and assembly.</title>
        <authorList>
            <person name="Almutairi H."/>
            <person name="Gatherer D."/>
        </authorList>
    </citation>
    <scope>NUCLEOTIDE SEQUENCE [LARGE SCALE GENOMIC DNA]</scope>
    <source>
        <strain evidence="1">CUR178</strain>
    </source>
</reference>
<protein>
    <recommendedName>
        <fullName evidence="3">BRCT domain-containing protein</fullName>
    </recommendedName>
</protein>
<keyword evidence="2" id="KW-1185">Reference proteome</keyword>
<dbReference type="Gene3D" id="3.40.50.10190">
    <property type="entry name" value="BRCT domain"/>
    <property type="match status" value="1"/>
</dbReference>
<evidence type="ECO:0000313" key="1">
    <source>
        <dbReference type="EMBL" id="KAG5477565.1"/>
    </source>
</evidence>
<sequence>MLALSEAAADLVVFHGGRRSFLEAAHMKLKAVVRPDYLAACVSEDQRVNIAPYTVTPAVIAVAATSTTPDLKFAGTISSAAPSSHTFATP</sequence>
<dbReference type="RefSeq" id="XP_067692505.1">
    <property type="nucleotide sequence ID" value="XM_067836963.1"/>
</dbReference>
<comment type="caution">
    <text evidence="1">The sequence shown here is derived from an EMBL/GenBank/DDBJ whole genome shotgun (WGS) entry which is preliminary data.</text>
</comment>
<dbReference type="AlphaFoldDB" id="A0A836HIP2"/>
<name>A0A836HIP2_LEIEN</name>
<evidence type="ECO:0000313" key="2">
    <source>
        <dbReference type="Proteomes" id="UP000674179"/>
    </source>
</evidence>
<organism evidence="1 2">
    <name type="scientific">Leishmania enriettii</name>
    <dbReference type="NCBI Taxonomy" id="5663"/>
    <lineage>
        <taxon>Eukaryota</taxon>
        <taxon>Discoba</taxon>
        <taxon>Euglenozoa</taxon>
        <taxon>Kinetoplastea</taxon>
        <taxon>Metakinetoplastina</taxon>
        <taxon>Trypanosomatida</taxon>
        <taxon>Trypanosomatidae</taxon>
        <taxon>Leishmaniinae</taxon>
        <taxon>Leishmania</taxon>
    </lineage>
</organism>